<accession>A0A167QWF4</accession>
<proteinExistence type="predicted"/>
<dbReference type="RefSeq" id="XP_018298420.1">
    <property type="nucleotide sequence ID" value="XM_018440806.1"/>
</dbReference>
<gene>
    <name evidence="2" type="ORF">PHYBLDRAFT_61430</name>
</gene>
<reference evidence="3" key="1">
    <citation type="submission" date="2015-06" db="EMBL/GenBank/DDBJ databases">
        <title>Expansion of signal transduction pathways in fungi by whole-genome duplication.</title>
        <authorList>
            <consortium name="DOE Joint Genome Institute"/>
            <person name="Corrochano L.M."/>
            <person name="Kuo A."/>
            <person name="Marcet-Houben M."/>
            <person name="Polaino S."/>
            <person name="Salamov A."/>
            <person name="Villalobos J.M."/>
            <person name="Alvarez M.I."/>
            <person name="Avalos J."/>
            <person name="Benito E.P."/>
            <person name="Benoit I."/>
            <person name="Burger G."/>
            <person name="Camino L.P."/>
            <person name="Canovas D."/>
            <person name="Cerda-Olmedo E."/>
            <person name="Cheng J.-F."/>
            <person name="Dominguez A."/>
            <person name="Elias M."/>
            <person name="Eslava A.P."/>
            <person name="Glaser F."/>
            <person name="Grimwood J."/>
            <person name="Gutierrez G."/>
            <person name="Heitman J."/>
            <person name="Henrissat B."/>
            <person name="Iturriaga E.A."/>
            <person name="Lang B.F."/>
            <person name="Lavin J.L."/>
            <person name="Lee S."/>
            <person name="Li W."/>
            <person name="Lindquist E."/>
            <person name="Lopez-Garcia S."/>
            <person name="Luque E.M."/>
            <person name="Marcos A.T."/>
            <person name="Martin J."/>
            <person name="McCluskey K."/>
            <person name="Medina H.R."/>
            <person name="Miralles-Duran A."/>
            <person name="Miyazaki A."/>
            <person name="Munoz-Torres E."/>
            <person name="Oguiza J.A."/>
            <person name="Ohm R."/>
            <person name="Olmedo M."/>
            <person name="Orejas M."/>
            <person name="Ortiz-Castellanos L."/>
            <person name="Pisabarro A.G."/>
            <person name="Rodriguez-Romero J."/>
            <person name="Ruiz-Herrera J."/>
            <person name="Ruiz-Vazquez R."/>
            <person name="Sanz C."/>
            <person name="Schackwitz W."/>
            <person name="Schmutz J."/>
            <person name="Shahriari M."/>
            <person name="Shelest E."/>
            <person name="Silva-Franco F."/>
            <person name="Soanes D."/>
            <person name="Syed K."/>
            <person name="Tagua V.G."/>
            <person name="Talbot N.J."/>
            <person name="Thon M."/>
            <person name="De vries R.P."/>
            <person name="Wiebenga A."/>
            <person name="Yadav J.S."/>
            <person name="Braun E.L."/>
            <person name="Baker S."/>
            <person name="Garre V."/>
            <person name="Horwitz B."/>
            <person name="Torres-Martinez S."/>
            <person name="Idnurm A."/>
            <person name="Herrera-Estrella A."/>
            <person name="Gabaldon T."/>
            <person name="Grigoriev I.V."/>
        </authorList>
    </citation>
    <scope>NUCLEOTIDE SEQUENCE [LARGE SCALE GENOMIC DNA]</scope>
    <source>
        <strain evidence="3">NRRL 1555(-)</strain>
    </source>
</reference>
<keyword evidence="1" id="KW-0472">Membrane</keyword>
<keyword evidence="1" id="KW-0812">Transmembrane</keyword>
<name>A0A167QWF4_PHYB8</name>
<feature type="transmembrane region" description="Helical" evidence="1">
    <location>
        <begin position="6"/>
        <end position="27"/>
    </location>
</feature>
<organism evidence="2 3">
    <name type="scientific">Phycomyces blakesleeanus (strain ATCC 8743b / DSM 1359 / FGSC 10004 / NBRC 33097 / NRRL 1555)</name>
    <dbReference type="NCBI Taxonomy" id="763407"/>
    <lineage>
        <taxon>Eukaryota</taxon>
        <taxon>Fungi</taxon>
        <taxon>Fungi incertae sedis</taxon>
        <taxon>Mucoromycota</taxon>
        <taxon>Mucoromycotina</taxon>
        <taxon>Mucoromycetes</taxon>
        <taxon>Mucorales</taxon>
        <taxon>Phycomycetaceae</taxon>
        <taxon>Phycomyces</taxon>
    </lineage>
</organism>
<dbReference type="AlphaFoldDB" id="A0A167QWF4"/>
<dbReference type="InParanoid" id="A0A167QWF4"/>
<dbReference type="GeneID" id="29001712"/>
<dbReference type="VEuPathDB" id="FungiDB:PHYBLDRAFT_61430"/>
<sequence length="172" mass="19555">MPYSVLLPHCFLNISISICLSVSYITLTDIDSYKTTSFNYTQEKLLQSNGPSSFYQLFFLESNTNPRKSSFTNSVSAVVSVNWCSGRSSRAESESSTDKSCLFTHELYSNLSLGWPWKQCIHFEYFGLERMYADIMLMIAPRKTIGTVAKVVGFRPEIATNEKFAYDLLNLD</sequence>
<evidence type="ECO:0000313" key="3">
    <source>
        <dbReference type="Proteomes" id="UP000077315"/>
    </source>
</evidence>
<evidence type="ECO:0000256" key="1">
    <source>
        <dbReference type="SAM" id="Phobius"/>
    </source>
</evidence>
<dbReference type="EMBL" id="KV440971">
    <property type="protein sequence ID" value="OAD80380.1"/>
    <property type="molecule type" value="Genomic_DNA"/>
</dbReference>
<evidence type="ECO:0000313" key="2">
    <source>
        <dbReference type="EMBL" id="OAD80380.1"/>
    </source>
</evidence>
<protein>
    <submittedName>
        <fullName evidence="2">Uncharacterized protein</fullName>
    </submittedName>
</protein>
<keyword evidence="3" id="KW-1185">Reference proteome</keyword>
<dbReference type="Proteomes" id="UP000077315">
    <property type="component" value="Unassembled WGS sequence"/>
</dbReference>
<keyword evidence="1" id="KW-1133">Transmembrane helix</keyword>